<keyword evidence="2" id="KW-1185">Reference proteome</keyword>
<protein>
    <submittedName>
        <fullName evidence="1">Uncharacterized protein</fullName>
    </submittedName>
</protein>
<dbReference type="AlphaFoldDB" id="A0AAU9RQX3"/>
<reference evidence="1 2" key="1">
    <citation type="submission" date="2022-03" db="EMBL/GenBank/DDBJ databases">
        <authorList>
            <person name="Nunn A."/>
            <person name="Chopra R."/>
            <person name="Nunn A."/>
            <person name="Contreras Garrido A."/>
        </authorList>
    </citation>
    <scope>NUCLEOTIDE SEQUENCE [LARGE SCALE GENOMIC DNA]</scope>
</reference>
<dbReference type="PANTHER" id="PTHR48478:SF1">
    <property type="entry name" value="LECTIN-LIKE"/>
    <property type="match status" value="1"/>
</dbReference>
<organism evidence="1 2">
    <name type="scientific">Thlaspi arvense</name>
    <name type="common">Field penny-cress</name>
    <dbReference type="NCBI Taxonomy" id="13288"/>
    <lineage>
        <taxon>Eukaryota</taxon>
        <taxon>Viridiplantae</taxon>
        <taxon>Streptophyta</taxon>
        <taxon>Embryophyta</taxon>
        <taxon>Tracheophyta</taxon>
        <taxon>Spermatophyta</taxon>
        <taxon>Magnoliopsida</taxon>
        <taxon>eudicotyledons</taxon>
        <taxon>Gunneridae</taxon>
        <taxon>Pentapetalae</taxon>
        <taxon>rosids</taxon>
        <taxon>malvids</taxon>
        <taxon>Brassicales</taxon>
        <taxon>Brassicaceae</taxon>
        <taxon>Thlaspideae</taxon>
        <taxon>Thlaspi</taxon>
    </lineage>
</organism>
<dbReference type="GO" id="GO:0030246">
    <property type="term" value="F:carbohydrate binding"/>
    <property type="evidence" value="ECO:0007669"/>
    <property type="project" value="InterPro"/>
</dbReference>
<name>A0AAU9RQX3_THLAR</name>
<sequence>MTDIISGIFSKCFEPAWSFLTAESGYICKFEDNLEELENALGGLKAKRDDVLSRVNGEERKGGIRLAVVARWLSKVETIETETNQLVAEASPLAERLSTQCFCNLQIISAYSCRKKISKKMIEVRNLSFEEWYTVFAEGGKKEQIRQEANSSMIYARGIDLSHSEKPKNWTWSLISEPPNEVSIEVAILNEVYWLDIRGTYTRKLTPETNYEVVFMVKLEKTASGWRKPVNLSLELVMRDKREFWQEKTLCLQDYISDEWVDIIVGDFVAPPMNASAEILFNMYQYDDTVRKTGLVVKGVAIRAAVN</sequence>
<dbReference type="InterPro" id="IPR025886">
    <property type="entry name" value="PP2-like"/>
</dbReference>
<evidence type="ECO:0000313" key="1">
    <source>
        <dbReference type="EMBL" id="CAH2046074.1"/>
    </source>
</evidence>
<dbReference type="Pfam" id="PF14299">
    <property type="entry name" value="PP2"/>
    <property type="match status" value="1"/>
</dbReference>
<dbReference type="InterPro" id="IPR052147">
    <property type="entry name" value="PP2-like/Lectin"/>
</dbReference>
<evidence type="ECO:0000313" key="2">
    <source>
        <dbReference type="Proteomes" id="UP000836841"/>
    </source>
</evidence>
<gene>
    <name evidence="1" type="ORF">TAV2_LOCUS5056</name>
</gene>
<dbReference type="Proteomes" id="UP000836841">
    <property type="component" value="Chromosome 2"/>
</dbReference>
<dbReference type="EMBL" id="OU466858">
    <property type="protein sequence ID" value="CAH2046074.1"/>
    <property type="molecule type" value="Genomic_DNA"/>
</dbReference>
<proteinExistence type="predicted"/>
<accession>A0AAU9RQX3</accession>
<dbReference type="PANTHER" id="PTHR48478">
    <property type="entry name" value="LECTIN-LIKE"/>
    <property type="match status" value="1"/>
</dbReference>